<dbReference type="InterPro" id="IPR032828">
    <property type="entry name" value="PolyA_RNA-bd"/>
</dbReference>
<keyword evidence="4" id="KW-0548">Nucleotidyltransferase</keyword>
<evidence type="ECO:0000256" key="11">
    <source>
        <dbReference type="RuleBase" id="RU003953"/>
    </source>
</evidence>
<keyword evidence="9" id="KW-0460">Magnesium</keyword>
<dbReference type="CDD" id="cd05398">
    <property type="entry name" value="NT_ClassII-CCAase"/>
    <property type="match status" value="1"/>
</dbReference>
<comment type="similarity">
    <text evidence="11">Belongs to the tRNA nucleotidyltransferase/poly(A) polymerase family.</text>
</comment>
<keyword evidence="2 11" id="KW-0808">Transferase</keyword>
<keyword evidence="8" id="KW-0067">ATP-binding</keyword>
<dbReference type="GO" id="GO:0046872">
    <property type="term" value="F:metal ion binding"/>
    <property type="evidence" value="ECO:0007669"/>
    <property type="project" value="UniProtKB-KW"/>
</dbReference>
<evidence type="ECO:0000259" key="12">
    <source>
        <dbReference type="Pfam" id="PF01743"/>
    </source>
</evidence>
<dbReference type="InterPro" id="IPR032810">
    <property type="entry name" value="CCA-adding_enz_C"/>
</dbReference>
<dbReference type="Pfam" id="PF01743">
    <property type="entry name" value="PolyA_pol"/>
    <property type="match status" value="1"/>
</dbReference>
<comment type="cofactor">
    <cofactor evidence="1">
        <name>Mg(2+)</name>
        <dbReference type="ChEBI" id="CHEBI:18420"/>
    </cofactor>
</comment>
<feature type="domain" description="Poly A polymerase head" evidence="12">
    <location>
        <begin position="23"/>
        <end position="164"/>
    </location>
</feature>
<evidence type="ECO:0000256" key="4">
    <source>
        <dbReference type="ARBA" id="ARBA00022695"/>
    </source>
</evidence>
<dbReference type="InterPro" id="IPR050124">
    <property type="entry name" value="tRNA_CCA-adding_enzyme"/>
</dbReference>
<dbReference type="InterPro" id="IPR043519">
    <property type="entry name" value="NT_sf"/>
</dbReference>
<name>A0A4Q0T517_9BACT</name>
<dbReference type="AlphaFoldDB" id="A0A4Q0T517"/>
<dbReference type="CDD" id="cd00077">
    <property type="entry name" value="HDc"/>
    <property type="match status" value="1"/>
</dbReference>
<dbReference type="Pfam" id="PF12627">
    <property type="entry name" value="PolyA_pol_RNAbd"/>
    <property type="match status" value="1"/>
</dbReference>
<feature type="domain" description="tRNA nucleotidyltransferase/poly(A) polymerase RNA and SrmB- binding" evidence="13">
    <location>
        <begin position="191"/>
        <end position="250"/>
    </location>
</feature>
<dbReference type="GO" id="GO:0008033">
    <property type="term" value="P:tRNA processing"/>
    <property type="evidence" value="ECO:0007669"/>
    <property type="project" value="UniProtKB-KW"/>
</dbReference>
<dbReference type="SUPFAM" id="SSF81301">
    <property type="entry name" value="Nucleotidyltransferase"/>
    <property type="match status" value="1"/>
</dbReference>
<comment type="caution">
    <text evidence="15">The sequence shown here is derived from an EMBL/GenBank/DDBJ whole genome shotgun (WGS) entry which is preliminary data.</text>
</comment>
<evidence type="ECO:0000259" key="14">
    <source>
        <dbReference type="Pfam" id="PF13735"/>
    </source>
</evidence>
<evidence type="ECO:0000256" key="8">
    <source>
        <dbReference type="ARBA" id="ARBA00022840"/>
    </source>
</evidence>
<evidence type="ECO:0000256" key="5">
    <source>
        <dbReference type="ARBA" id="ARBA00022723"/>
    </source>
</evidence>
<proteinExistence type="inferred from homology"/>
<evidence type="ECO:0000256" key="10">
    <source>
        <dbReference type="ARBA" id="ARBA00022884"/>
    </source>
</evidence>
<keyword evidence="16" id="KW-1185">Reference proteome</keyword>
<gene>
    <name evidence="15" type="ORF">GRAN_2145</name>
</gene>
<sequence>MENTGFIQAAWVARALVGAGYKAFFAGGCVRDMLLGRAPDDFDVATSATPDEVMTLFGRLGRKTLSVGAHFGVVLVCGEPTEYGSGQDDAVEVATFRHDGAYSDGRRPDAVRFSTDPREDVVRRDFTINGMLLDVARFERDGDLDAAVLDFVGGREDLTAGVVRAIGDPAVRFAEDKLRMLRGVRFAARLGFRIEDGTFAAMRAHASEIGQVSSERIREELTRMLTEGRARDAFEMLDDSGLLAEVLPEVVKMHGVEQPPEYHPEGDVWVHTMMMLEMLPAECEAALAWGTLLHDVGKPATFQPPQFSGDRIRFNGHAEVGTRMAEVILGRLRFSNEETEQVVALVKNHMRFGDVTKMKRSTLTRFLRMPRFDEHLALHYLDCTCSHRMLGMYEFAKREYEATPVESLRPELLVTGKDLIAAGYRPSPQFKAMLEVAEDAQLEGLIATREEGLALVRERFGDPPERLSI</sequence>
<dbReference type="OrthoDB" id="9805698at2"/>
<evidence type="ECO:0000256" key="7">
    <source>
        <dbReference type="ARBA" id="ARBA00022800"/>
    </source>
</evidence>
<dbReference type="Gene3D" id="3.30.460.10">
    <property type="entry name" value="Beta Polymerase, domain 2"/>
    <property type="match status" value="1"/>
</dbReference>
<evidence type="ECO:0000256" key="2">
    <source>
        <dbReference type="ARBA" id="ARBA00022679"/>
    </source>
</evidence>
<evidence type="ECO:0000256" key="3">
    <source>
        <dbReference type="ARBA" id="ARBA00022694"/>
    </source>
</evidence>
<reference evidence="16" key="2">
    <citation type="submission" date="2019-02" db="EMBL/GenBank/DDBJ databases">
        <title>Granulicella sibirica sp. nov., a psychrotolerant acidobacterium isolated from an organic soil layer in forested tundra, West Siberia.</title>
        <authorList>
            <person name="Oshkin I.Y."/>
            <person name="Kulichevskaya I.S."/>
            <person name="Rijpstra W.I.C."/>
            <person name="Sinninghe Damste J.S."/>
            <person name="Rakitin A.L."/>
            <person name="Ravin N.V."/>
            <person name="Dedysh S.N."/>
        </authorList>
    </citation>
    <scope>NUCLEOTIDE SEQUENCE [LARGE SCALE GENOMIC DNA]</scope>
    <source>
        <strain evidence="16">AF10</strain>
    </source>
</reference>
<evidence type="ECO:0000256" key="1">
    <source>
        <dbReference type="ARBA" id="ARBA00001946"/>
    </source>
</evidence>
<keyword evidence="3" id="KW-0819">tRNA processing</keyword>
<evidence type="ECO:0000259" key="13">
    <source>
        <dbReference type="Pfam" id="PF12627"/>
    </source>
</evidence>
<evidence type="ECO:0000313" key="15">
    <source>
        <dbReference type="EMBL" id="RXH58835.1"/>
    </source>
</evidence>
<evidence type="ECO:0000256" key="6">
    <source>
        <dbReference type="ARBA" id="ARBA00022741"/>
    </source>
</evidence>
<feature type="domain" description="CCA-adding enzyme C-terminal" evidence="14">
    <location>
        <begin position="324"/>
        <end position="453"/>
    </location>
</feature>
<dbReference type="SUPFAM" id="SSF81891">
    <property type="entry name" value="Poly A polymerase C-terminal region-like"/>
    <property type="match status" value="1"/>
</dbReference>
<dbReference type="EMBL" id="RDSM01000001">
    <property type="protein sequence ID" value="RXH58835.1"/>
    <property type="molecule type" value="Genomic_DNA"/>
</dbReference>
<keyword evidence="5" id="KW-0479">Metal-binding</keyword>
<dbReference type="InterPro" id="IPR003607">
    <property type="entry name" value="HD/PDEase_dom"/>
</dbReference>
<keyword evidence="6" id="KW-0547">Nucleotide-binding</keyword>
<dbReference type="GO" id="GO:0042245">
    <property type="term" value="P:RNA repair"/>
    <property type="evidence" value="ECO:0007669"/>
    <property type="project" value="UniProtKB-KW"/>
</dbReference>
<protein>
    <submittedName>
        <fullName evidence="15">tRNA nucleotidyltransferase</fullName>
    </submittedName>
</protein>
<evidence type="ECO:0000256" key="9">
    <source>
        <dbReference type="ARBA" id="ARBA00022842"/>
    </source>
</evidence>
<dbReference type="Gene3D" id="1.10.3090.10">
    <property type="entry name" value="cca-adding enzyme, domain 2"/>
    <property type="match status" value="1"/>
</dbReference>
<dbReference type="GO" id="GO:0005524">
    <property type="term" value="F:ATP binding"/>
    <property type="evidence" value="ECO:0007669"/>
    <property type="project" value="UniProtKB-KW"/>
</dbReference>
<dbReference type="PANTHER" id="PTHR47545:SF1">
    <property type="entry name" value="MULTIFUNCTIONAL CCA PROTEIN"/>
    <property type="match status" value="1"/>
</dbReference>
<reference evidence="15 16" key="1">
    <citation type="submission" date="2018-11" db="EMBL/GenBank/DDBJ databases">
        <authorList>
            <person name="Mardanov A.V."/>
            <person name="Ravin N.V."/>
            <person name="Dedysh S.N."/>
        </authorList>
    </citation>
    <scope>NUCLEOTIDE SEQUENCE [LARGE SCALE GENOMIC DNA]</scope>
    <source>
        <strain evidence="15 16">AF10</strain>
    </source>
</reference>
<keyword evidence="7" id="KW-0692">RNA repair</keyword>
<keyword evidence="10 11" id="KW-0694">RNA-binding</keyword>
<dbReference type="PANTHER" id="PTHR47545">
    <property type="entry name" value="MULTIFUNCTIONAL CCA PROTEIN"/>
    <property type="match status" value="1"/>
</dbReference>
<evidence type="ECO:0000313" key="16">
    <source>
        <dbReference type="Proteomes" id="UP000289437"/>
    </source>
</evidence>
<accession>A0A4Q0T517</accession>
<dbReference type="NCBIfam" id="TIGR00277">
    <property type="entry name" value="HDIG"/>
    <property type="match status" value="1"/>
</dbReference>
<dbReference type="InterPro" id="IPR002646">
    <property type="entry name" value="PolA_pol_head_dom"/>
</dbReference>
<organism evidence="15 16">
    <name type="scientific">Granulicella sibirica</name>
    <dbReference type="NCBI Taxonomy" id="2479048"/>
    <lineage>
        <taxon>Bacteria</taxon>
        <taxon>Pseudomonadati</taxon>
        <taxon>Acidobacteriota</taxon>
        <taxon>Terriglobia</taxon>
        <taxon>Terriglobales</taxon>
        <taxon>Acidobacteriaceae</taxon>
        <taxon>Granulicella</taxon>
    </lineage>
</organism>
<dbReference type="Pfam" id="PF13735">
    <property type="entry name" value="tRNA_NucTran2_2"/>
    <property type="match status" value="1"/>
</dbReference>
<dbReference type="GO" id="GO:0016779">
    <property type="term" value="F:nucleotidyltransferase activity"/>
    <property type="evidence" value="ECO:0007669"/>
    <property type="project" value="UniProtKB-KW"/>
</dbReference>
<dbReference type="GO" id="GO:0003723">
    <property type="term" value="F:RNA binding"/>
    <property type="evidence" value="ECO:0007669"/>
    <property type="project" value="UniProtKB-KW"/>
</dbReference>
<dbReference type="Proteomes" id="UP000289437">
    <property type="component" value="Unassembled WGS sequence"/>
</dbReference>
<dbReference type="InterPro" id="IPR006675">
    <property type="entry name" value="HDIG_dom"/>
</dbReference>